<dbReference type="InterPro" id="IPR000183">
    <property type="entry name" value="Orn/DAP/Arg_de-COase"/>
</dbReference>
<reference evidence="4 5" key="1">
    <citation type="submission" date="2019-12" db="EMBL/GenBank/DDBJ databases">
        <title>Comparative genomics gives insights into the taxonomy of the Azoarcus-Aromatoleum group and reveals separate origins of nif in the plant-associated Azoarcus and non-plant-associated Aromatoleum sub-groups.</title>
        <authorList>
            <person name="Lafos M."/>
            <person name="Maluk M."/>
            <person name="Batista M."/>
            <person name="Junghare M."/>
            <person name="Carmona M."/>
            <person name="Faoro H."/>
            <person name="Cruz L.M."/>
            <person name="Battistoni F."/>
            <person name="De Souza E."/>
            <person name="Pedrosa F."/>
            <person name="Chen W.-M."/>
            <person name="Poole P.S."/>
            <person name="Dixon R.A."/>
            <person name="James E.K."/>
        </authorList>
    </citation>
    <scope>NUCLEOTIDE SEQUENCE [LARGE SCALE GENOMIC DNA]</scope>
    <source>
        <strain evidence="4 5">Td21</strain>
    </source>
</reference>
<name>A0ABX1PY57_9RHOO</name>
<evidence type="ECO:0000256" key="2">
    <source>
        <dbReference type="ARBA" id="ARBA00022898"/>
    </source>
</evidence>
<dbReference type="Pfam" id="PF02784">
    <property type="entry name" value="Orn_Arg_deC_N"/>
    <property type="match status" value="1"/>
</dbReference>
<protein>
    <submittedName>
        <fullName evidence="4">Pyridoxal-dependent decarboxylase, exosortase A system-associated</fullName>
    </submittedName>
</protein>
<feature type="domain" description="Orn/DAP/Arg decarboxylase 2 N-terminal" evidence="3">
    <location>
        <begin position="42"/>
        <end position="284"/>
    </location>
</feature>
<organism evidence="4 5">
    <name type="scientific">Aromatoleum toluvorans</name>
    <dbReference type="NCBI Taxonomy" id="92002"/>
    <lineage>
        <taxon>Bacteria</taxon>
        <taxon>Pseudomonadati</taxon>
        <taxon>Pseudomonadota</taxon>
        <taxon>Betaproteobacteria</taxon>
        <taxon>Rhodocyclales</taxon>
        <taxon>Rhodocyclaceae</taxon>
        <taxon>Aromatoleum</taxon>
    </lineage>
</organism>
<dbReference type="InterPro" id="IPR009006">
    <property type="entry name" value="Ala_racemase/Decarboxylase_C"/>
</dbReference>
<keyword evidence="5" id="KW-1185">Reference proteome</keyword>
<evidence type="ECO:0000256" key="1">
    <source>
        <dbReference type="ARBA" id="ARBA00001933"/>
    </source>
</evidence>
<comment type="cofactor">
    <cofactor evidence="1">
        <name>pyridoxal 5'-phosphate</name>
        <dbReference type="ChEBI" id="CHEBI:597326"/>
    </cofactor>
</comment>
<dbReference type="PRINTS" id="PR01179">
    <property type="entry name" value="ODADCRBXLASE"/>
</dbReference>
<dbReference type="InterPro" id="IPR022657">
    <property type="entry name" value="De-COase2_CS"/>
</dbReference>
<dbReference type="InterPro" id="IPR022644">
    <property type="entry name" value="De-COase2_N"/>
</dbReference>
<dbReference type="PANTHER" id="PTHR43727">
    <property type="entry name" value="DIAMINOPIMELATE DECARBOXYLASE"/>
    <property type="match status" value="1"/>
</dbReference>
<dbReference type="PANTHER" id="PTHR43727:SF2">
    <property type="entry name" value="GROUP IV DECARBOXYLASE"/>
    <property type="match status" value="1"/>
</dbReference>
<dbReference type="Gene3D" id="3.20.20.10">
    <property type="entry name" value="Alanine racemase"/>
    <property type="match status" value="1"/>
</dbReference>
<dbReference type="EMBL" id="WTVN01000013">
    <property type="protein sequence ID" value="NMG44078.1"/>
    <property type="molecule type" value="Genomic_DNA"/>
</dbReference>
<evidence type="ECO:0000313" key="4">
    <source>
        <dbReference type="EMBL" id="NMG44078.1"/>
    </source>
</evidence>
<dbReference type="Gene3D" id="2.40.37.10">
    <property type="entry name" value="Lyase, Ornithine Decarboxylase, Chain A, domain 1"/>
    <property type="match status" value="1"/>
</dbReference>
<evidence type="ECO:0000313" key="5">
    <source>
        <dbReference type="Proteomes" id="UP000623795"/>
    </source>
</evidence>
<accession>A0ABX1PY57</accession>
<dbReference type="RefSeq" id="WP_169255952.1">
    <property type="nucleotide sequence ID" value="NZ_WTVN01000013.1"/>
</dbReference>
<evidence type="ECO:0000259" key="3">
    <source>
        <dbReference type="Pfam" id="PF02784"/>
    </source>
</evidence>
<dbReference type="SUPFAM" id="SSF50621">
    <property type="entry name" value="Alanine racemase C-terminal domain-like"/>
    <property type="match status" value="1"/>
</dbReference>
<dbReference type="InterPro" id="IPR029066">
    <property type="entry name" value="PLP-binding_barrel"/>
</dbReference>
<comment type="caution">
    <text evidence="4">The sequence shown here is derived from an EMBL/GenBank/DDBJ whole genome shotgun (WGS) entry which is preliminary data.</text>
</comment>
<dbReference type="Proteomes" id="UP000623795">
    <property type="component" value="Unassembled WGS sequence"/>
</dbReference>
<proteinExistence type="predicted"/>
<gene>
    <name evidence="4" type="ORF">GPA22_10090</name>
</gene>
<dbReference type="PROSITE" id="PS00879">
    <property type="entry name" value="ODR_DC_2_2"/>
    <property type="match status" value="1"/>
</dbReference>
<sequence>MTDLLTTLLRRWQLPDGQGAAALQDFARRHGTPLYLYSAPLIERRIGELRAELPAGLALLYAVKANPLPAVVARIAPLVDGCDVTSAAEIALARAAGVAGETLSVAGPGKRDEDLAAAVAAEALVVVESLAEARRLAALANGRRPRVALRVNPPFSLAADAQMGGGPRKFGVDSEDAPAVLGELGRLPLAFEGFHVYAGSRCLDALAIAEAQRATLKLACELAPFAPAPVRVLNLGGGLGIPCFPGETALDLAVVGDALRALSKEAARRLPAARLTLELGRYLVGEAGLYLTRVVERKTSRGRTFLIVDGGAHHHWHATGALEGRRHLHFPITVVGAGRHATERVTLVGPLCAPHDTWAEDIELPVAGPGDLVAVFQSGAYGASASPQAFLGRPPAAELVIDRAAGLPEPLPNT</sequence>
<keyword evidence="2" id="KW-0663">Pyridoxal phosphate</keyword>
<dbReference type="SUPFAM" id="SSF51419">
    <property type="entry name" value="PLP-binding barrel"/>
    <property type="match status" value="1"/>
</dbReference>